<organism evidence="2 3">
    <name type="scientific">Pseudonocardia charpentierae</name>
    <dbReference type="NCBI Taxonomy" id="3075545"/>
    <lineage>
        <taxon>Bacteria</taxon>
        <taxon>Bacillati</taxon>
        <taxon>Actinomycetota</taxon>
        <taxon>Actinomycetes</taxon>
        <taxon>Pseudonocardiales</taxon>
        <taxon>Pseudonocardiaceae</taxon>
        <taxon>Pseudonocardia</taxon>
    </lineage>
</organism>
<reference evidence="3" key="1">
    <citation type="submission" date="2023-07" db="EMBL/GenBank/DDBJ databases">
        <title>30 novel species of actinomycetes from the DSMZ collection.</title>
        <authorList>
            <person name="Nouioui I."/>
        </authorList>
    </citation>
    <scope>NUCLEOTIDE SEQUENCE [LARGE SCALE GENOMIC DNA]</scope>
    <source>
        <strain evidence="3">DSM 45834</strain>
    </source>
</reference>
<accession>A0ABU2NGC4</accession>
<evidence type="ECO:0000313" key="3">
    <source>
        <dbReference type="Proteomes" id="UP001183202"/>
    </source>
</evidence>
<dbReference type="Pfam" id="PF00156">
    <property type="entry name" value="Pribosyltran"/>
    <property type="match status" value="1"/>
</dbReference>
<evidence type="ECO:0000259" key="1">
    <source>
        <dbReference type="Pfam" id="PF00156"/>
    </source>
</evidence>
<keyword evidence="2" id="KW-0328">Glycosyltransferase</keyword>
<protein>
    <submittedName>
        <fullName evidence="2">Phosphoribosyltransferase family protein</fullName>
    </submittedName>
</protein>
<dbReference type="EMBL" id="JAVREJ010000024">
    <property type="protein sequence ID" value="MDT0353015.1"/>
    <property type="molecule type" value="Genomic_DNA"/>
</dbReference>
<comment type="caution">
    <text evidence="2">The sequence shown here is derived from an EMBL/GenBank/DDBJ whole genome shotgun (WGS) entry which is preliminary data.</text>
</comment>
<dbReference type="Gene3D" id="3.30.1310.20">
    <property type="entry name" value="PRTase-like"/>
    <property type="match status" value="1"/>
</dbReference>
<dbReference type="Proteomes" id="UP001183202">
    <property type="component" value="Unassembled WGS sequence"/>
</dbReference>
<sequence length="317" mass="34030">MPFVDRVDAGRRLGARLRHLRGADVVVLGLPRGGVPVASEVARALAAPLDVIIVRKLGVPSQPELAMGAVGEDGVLVVNQRVVQAVPVGEVAFVGVERREREEVRRRAQQFRGHRARLPLVGRTALVVDDGIATGSTARAACRVARAHGAARVVLAAPVCAPDVARTLGDVADEMVCLMAPKRFVTVGQFYADFGRPPKRRWSSCSVPAPVHTRSTPVMTHPRWRERHGRGAARPRDAARPVVVVVGGCAFDVIYVMFKSYRLRRGPPPGRRGTAVQQAGRCRDVIRDAPVTECALSGMWGRVILPGTLGSSVGSAR</sequence>
<dbReference type="CDD" id="cd06223">
    <property type="entry name" value="PRTases_typeI"/>
    <property type="match status" value="1"/>
</dbReference>
<dbReference type="InterPro" id="IPR029057">
    <property type="entry name" value="PRTase-like"/>
</dbReference>
<dbReference type="InterPro" id="IPR000836">
    <property type="entry name" value="PRTase_dom"/>
</dbReference>
<evidence type="ECO:0000313" key="2">
    <source>
        <dbReference type="EMBL" id="MDT0353015.1"/>
    </source>
</evidence>
<dbReference type="GO" id="GO:0016757">
    <property type="term" value="F:glycosyltransferase activity"/>
    <property type="evidence" value="ECO:0007669"/>
    <property type="project" value="UniProtKB-KW"/>
</dbReference>
<dbReference type="SUPFAM" id="SSF53271">
    <property type="entry name" value="PRTase-like"/>
    <property type="match status" value="1"/>
</dbReference>
<feature type="domain" description="Phosphoribosyltransferase" evidence="1">
    <location>
        <begin position="17"/>
        <end position="159"/>
    </location>
</feature>
<keyword evidence="2" id="KW-0808">Transferase</keyword>
<keyword evidence="3" id="KW-1185">Reference proteome</keyword>
<gene>
    <name evidence="2" type="ORF">RM445_26220</name>
</gene>
<dbReference type="Gene3D" id="3.40.50.2020">
    <property type="match status" value="1"/>
</dbReference>
<name>A0ABU2NGC4_9PSEU</name>
<proteinExistence type="predicted"/>
<dbReference type="RefSeq" id="WP_311559527.1">
    <property type="nucleotide sequence ID" value="NZ_JAVREJ010000024.1"/>
</dbReference>